<evidence type="ECO:0000256" key="6">
    <source>
        <dbReference type="ARBA" id="ARBA00023125"/>
    </source>
</evidence>
<comment type="similarity">
    <text evidence="1">Belongs to the helicase family. UvrD subfamily.</text>
</comment>
<sequence>MNRLSGEVFFERKKQEIGVSLNEVQKKAVLHTEGQLLLLASPGSGKTTTIIMRIGYLITEKGADPSRIKGVTFSKASAMDMKDRFQRFFPELAPVDFSTIHSLAFEITREYFYKKRLTFDLIEGDANKKNNGPQQLPLNKKLILRNLFEQLVGDKITEDQMDELTTYISFIKNKLLPKGEWASVKCEVPRAQMIFQEYEKLKRSQGTNLLLDYDDMLTIANHAMEKDLNLLRKYQNRYDYVLTDESQDTSMVQHAIIEKLVKEHGNLCVVADDDQSIYTWRAAEPQYLLNFKEVFPDAEILMMEQNYRSSKDIVDVANQFIKRNKQRYDKNMFTENPSQEPIRIQTLTDYKFQAKYVVQAIKERTGNYSDVAVLFRNNSSSIILMNEMDRAGIPFYLKDSDNRFFSHWVVEDILNFMRMSFNMKRADIFERIGMKMDLYISKSKVESLKLVSSDLSVFDQLLASGELKGHQVKKLKEAKKVFQEMKGAKPLPVIRMIRTDLGYEKVLEKICERLGFKMDYLNGILNTLEEIADTLETMEDFAKRLQYLEGLLKSSKFNKGKNVVTFSTLHSSKGLEFKEVYMIDLIDGIIPSQDDIDSYRDGELEMMEEAVRLFYVGMTRAQQKLVLVTYSTKDFVRVRPSQFVRDVKKIMNPPKEKRETEADTKKKSGISQRKKFQDEVVTNPNAIKEKELLKEGETVKHRVFGRGKIVKVDHTHIIMQFPKVEKKLLLQMCLDMGLLEPLENETTQG</sequence>
<evidence type="ECO:0000256" key="2">
    <source>
        <dbReference type="ARBA" id="ARBA00022741"/>
    </source>
</evidence>
<dbReference type="EC" id="5.6.2.4" evidence="9"/>
<organism evidence="15 16">
    <name type="scientific">Evansella vedderi</name>
    <dbReference type="NCBI Taxonomy" id="38282"/>
    <lineage>
        <taxon>Bacteria</taxon>
        <taxon>Bacillati</taxon>
        <taxon>Bacillota</taxon>
        <taxon>Bacilli</taxon>
        <taxon>Bacillales</taxon>
        <taxon>Bacillaceae</taxon>
        <taxon>Evansella</taxon>
    </lineage>
</organism>
<keyword evidence="4 11" id="KW-0347">Helicase</keyword>
<dbReference type="InterPro" id="IPR000212">
    <property type="entry name" value="DNA_helicase_UvrD/REP"/>
</dbReference>
<dbReference type="PANTHER" id="PTHR11070:SF2">
    <property type="entry name" value="ATP-DEPENDENT DNA HELICASE SRS2"/>
    <property type="match status" value="1"/>
</dbReference>
<feature type="domain" description="UvrD-like helicase C-terminal" evidence="14">
    <location>
        <begin position="311"/>
        <end position="574"/>
    </location>
</feature>
<dbReference type="InterPro" id="IPR013986">
    <property type="entry name" value="DExx_box_DNA_helicase_dom_sf"/>
</dbReference>
<proteinExistence type="inferred from homology"/>
<feature type="domain" description="UvrD-like helicase ATP-binding" evidence="13">
    <location>
        <begin position="19"/>
        <end position="310"/>
    </location>
</feature>
<dbReference type="PANTHER" id="PTHR11070">
    <property type="entry name" value="UVRD / RECB / PCRA DNA HELICASE FAMILY MEMBER"/>
    <property type="match status" value="1"/>
</dbReference>
<dbReference type="GO" id="GO:0003678">
    <property type="term" value="F:DNA helicase activity"/>
    <property type="evidence" value="ECO:0007669"/>
    <property type="project" value="UniProtKB-EC"/>
</dbReference>
<dbReference type="EMBL" id="JAUSUG010000002">
    <property type="protein sequence ID" value="MDQ0253494.1"/>
    <property type="molecule type" value="Genomic_DNA"/>
</dbReference>
<evidence type="ECO:0000256" key="11">
    <source>
        <dbReference type="PROSITE-ProRule" id="PRU00560"/>
    </source>
</evidence>
<evidence type="ECO:0000256" key="7">
    <source>
        <dbReference type="ARBA" id="ARBA00023235"/>
    </source>
</evidence>
<dbReference type="GO" id="GO:0016787">
    <property type="term" value="F:hydrolase activity"/>
    <property type="evidence" value="ECO:0007669"/>
    <property type="project" value="UniProtKB-KW"/>
</dbReference>
<dbReference type="Pfam" id="PF00580">
    <property type="entry name" value="UvrD-helicase"/>
    <property type="match status" value="1"/>
</dbReference>
<dbReference type="PROSITE" id="PS51198">
    <property type="entry name" value="UVRD_HELICASE_ATP_BIND"/>
    <property type="match status" value="1"/>
</dbReference>
<comment type="catalytic activity">
    <reaction evidence="10">
        <text>ATP + H2O = ADP + phosphate + H(+)</text>
        <dbReference type="Rhea" id="RHEA:13065"/>
        <dbReference type="ChEBI" id="CHEBI:15377"/>
        <dbReference type="ChEBI" id="CHEBI:15378"/>
        <dbReference type="ChEBI" id="CHEBI:30616"/>
        <dbReference type="ChEBI" id="CHEBI:43474"/>
        <dbReference type="ChEBI" id="CHEBI:456216"/>
        <dbReference type="EC" id="5.6.2.4"/>
    </reaction>
</comment>
<dbReference type="InterPro" id="IPR014017">
    <property type="entry name" value="DNA_helicase_UvrD-like_C"/>
</dbReference>
<protein>
    <recommendedName>
        <fullName evidence="9">DNA 3'-5' helicase</fullName>
        <ecNumber evidence="9">5.6.2.4</ecNumber>
    </recommendedName>
</protein>
<evidence type="ECO:0000256" key="3">
    <source>
        <dbReference type="ARBA" id="ARBA00022801"/>
    </source>
</evidence>
<evidence type="ECO:0000259" key="13">
    <source>
        <dbReference type="PROSITE" id="PS51198"/>
    </source>
</evidence>
<evidence type="ECO:0000256" key="10">
    <source>
        <dbReference type="ARBA" id="ARBA00048988"/>
    </source>
</evidence>
<reference evidence="15 16" key="1">
    <citation type="submission" date="2023-07" db="EMBL/GenBank/DDBJ databases">
        <title>Genomic Encyclopedia of Type Strains, Phase IV (KMG-IV): sequencing the most valuable type-strain genomes for metagenomic binning, comparative biology and taxonomic classification.</title>
        <authorList>
            <person name="Goeker M."/>
        </authorList>
    </citation>
    <scope>NUCLEOTIDE SEQUENCE [LARGE SCALE GENOMIC DNA]</scope>
    <source>
        <strain evidence="15 16">DSM 9768</strain>
    </source>
</reference>
<evidence type="ECO:0000256" key="1">
    <source>
        <dbReference type="ARBA" id="ARBA00009922"/>
    </source>
</evidence>
<dbReference type="InterPro" id="IPR027417">
    <property type="entry name" value="P-loop_NTPase"/>
</dbReference>
<accession>A0ABT9ZRK0</accession>
<dbReference type="Pfam" id="PF13361">
    <property type="entry name" value="UvrD_C"/>
    <property type="match status" value="1"/>
</dbReference>
<keyword evidence="6" id="KW-0238">DNA-binding</keyword>
<evidence type="ECO:0000256" key="12">
    <source>
        <dbReference type="SAM" id="MobiDB-lite"/>
    </source>
</evidence>
<comment type="catalytic activity">
    <reaction evidence="8">
        <text>Couples ATP hydrolysis with the unwinding of duplex DNA by translocating in the 3'-5' direction.</text>
        <dbReference type="EC" id="5.6.2.4"/>
    </reaction>
</comment>
<dbReference type="Proteomes" id="UP001230005">
    <property type="component" value="Unassembled WGS sequence"/>
</dbReference>
<evidence type="ECO:0000256" key="9">
    <source>
        <dbReference type="ARBA" id="ARBA00034808"/>
    </source>
</evidence>
<dbReference type="InterPro" id="IPR014016">
    <property type="entry name" value="UvrD-like_ATP-bd"/>
</dbReference>
<dbReference type="CDD" id="cd17932">
    <property type="entry name" value="DEXQc_UvrD"/>
    <property type="match status" value="1"/>
</dbReference>
<feature type="binding site" evidence="11">
    <location>
        <begin position="40"/>
        <end position="47"/>
    </location>
    <ligand>
        <name>ATP</name>
        <dbReference type="ChEBI" id="CHEBI:30616"/>
    </ligand>
</feature>
<evidence type="ECO:0000313" key="15">
    <source>
        <dbReference type="EMBL" id="MDQ0253494.1"/>
    </source>
</evidence>
<evidence type="ECO:0000256" key="5">
    <source>
        <dbReference type="ARBA" id="ARBA00022840"/>
    </source>
</evidence>
<name>A0ABT9ZRK0_9BACI</name>
<comment type="caution">
    <text evidence="15">The sequence shown here is derived from an EMBL/GenBank/DDBJ whole genome shotgun (WGS) entry which is preliminary data.</text>
</comment>
<evidence type="ECO:0000256" key="8">
    <source>
        <dbReference type="ARBA" id="ARBA00034617"/>
    </source>
</evidence>
<dbReference type="SUPFAM" id="SSF52540">
    <property type="entry name" value="P-loop containing nucleoside triphosphate hydrolases"/>
    <property type="match status" value="1"/>
</dbReference>
<evidence type="ECO:0000256" key="4">
    <source>
        <dbReference type="ARBA" id="ARBA00022806"/>
    </source>
</evidence>
<dbReference type="Gene3D" id="3.40.50.300">
    <property type="entry name" value="P-loop containing nucleotide triphosphate hydrolases"/>
    <property type="match status" value="2"/>
</dbReference>
<keyword evidence="3 11" id="KW-0378">Hydrolase</keyword>
<feature type="region of interest" description="Disordered" evidence="12">
    <location>
        <begin position="652"/>
        <end position="673"/>
    </location>
</feature>
<keyword evidence="7" id="KW-0413">Isomerase</keyword>
<gene>
    <name evidence="15" type="ORF">J2S74_000866</name>
</gene>
<evidence type="ECO:0000259" key="14">
    <source>
        <dbReference type="PROSITE" id="PS51217"/>
    </source>
</evidence>
<dbReference type="Gene3D" id="1.10.486.10">
    <property type="entry name" value="PCRA, domain 4"/>
    <property type="match status" value="1"/>
</dbReference>
<dbReference type="Gene3D" id="1.10.10.160">
    <property type="match status" value="1"/>
</dbReference>
<feature type="compositionally biased region" description="Basic and acidic residues" evidence="12">
    <location>
        <begin position="652"/>
        <end position="666"/>
    </location>
</feature>
<dbReference type="PROSITE" id="PS51217">
    <property type="entry name" value="UVRD_HELICASE_CTER"/>
    <property type="match status" value="1"/>
</dbReference>
<evidence type="ECO:0000313" key="16">
    <source>
        <dbReference type="Proteomes" id="UP001230005"/>
    </source>
</evidence>
<keyword evidence="5 11" id="KW-0067">ATP-binding</keyword>
<keyword evidence="2 11" id="KW-0547">Nucleotide-binding</keyword>
<dbReference type="RefSeq" id="WP_307322221.1">
    <property type="nucleotide sequence ID" value="NZ_JAUSUG010000002.1"/>
</dbReference>
<keyword evidence="16" id="KW-1185">Reference proteome</keyword>